<feature type="transmembrane region" description="Helical" evidence="1">
    <location>
        <begin position="351"/>
        <end position="371"/>
    </location>
</feature>
<evidence type="ECO:0000313" key="2">
    <source>
        <dbReference type="EMBL" id="MBM3332347.1"/>
    </source>
</evidence>
<feature type="transmembrane region" description="Helical" evidence="1">
    <location>
        <begin position="298"/>
        <end position="315"/>
    </location>
</feature>
<dbReference type="AlphaFoldDB" id="A0A937XFU6"/>
<gene>
    <name evidence="2" type="ORF">FJY68_10965</name>
</gene>
<keyword evidence="1" id="KW-1133">Transmembrane helix</keyword>
<keyword evidence="1" id="KW-0472">Membrane</keyword>
<dbReference type="EMBL" id="VGIR01000078">
    <property type="protein sequence ID" value="MBM3332347.1"/>
    <property type="molecule type" value="Genomic_DNA"/>
</dbReference>
<comment type="caution">
    <text evidence="2">The sequence shown here is derived from an EMBL/GenBank/DDBJ whole genome shotgun (WGS) entry which is preliminary data.</text>
</comment>
<evidence type="ECO:0000256" key="1">
    <source>
        <dbReference type="SAM" id="Phobius"/>
    </source>
</evidence>
<dbReference type="Proteomes" id="UP000779900">
    <property type="component" value="Unassembled WGS sequence"/>
</dbReference>
<feature type="transmembrane region" description="Helical" evidence="1">
    <location>
        <begin position="77"/>
        <end position="96"/>
    </location>
</feature>
<organism evidence="2 3">
    <name type="scientific">candidate division WOR-3 bacterium</name>
    <dbReference type="NCBI Taxonomy" id="2052148"/>
    <lineage>
        <taxon>Bacteria</taxon>
        <taxon>Bacteria division WOR-3</taxon>
    </lineage>
</organism>
<feature type="transmembrane region" description="Helical" evidence="1">
    <location>
        <begin position="21"/>
        <end position="38"/>
    </location>
</feature>
<keyword evidence="1" id="KW-0812">Transmembrane</keyword>
<name>A0A937XFU6_UNCW3</name>
<proteinExistence type="predicted"/>
<feature type="transmembrane region" description="Helical" evidence="1">
    <location>
        <begin position="322"/>
        <end position="345"/>
    </location>
</feature>
<feature type="transmembrane region" description="Helical" evidence="1">
    <location>
        <begin position="383"/>
        <end position="403"/>
    </location>
</feature>
<feature type="transmembrane region" description="Helical" evidence="1">
    <location>
        <begin position="226"/>
        <end position="252"/>
    </location>
</feature>
<reference evidence="2" key="1">
    <citation type="submission" date="2019-03" db="EMBL/GenBank/DDBJ databases">
        <title>Lake Tanganyika Metagenome-Assembled Genomes (MAGs).</title>
        <authorList>
            <person name="Tran P."/>
        </authorList>
    </citation>
    <scope>NUCLEOTIDE SEQUENCE</scope>
    <source>
        <strain evidence="2">K_DeepCast_150m_m2_040</strain>
    </source>
</reference>
<evidence type="ECO:0000313" key="3">
    <source>
        <dbReference type="Proteomes" id="UP000779900"/>
    </source>
</evidence>
<evidence type="ECO:0008006" key="4">
    <source>
        <dbReference type="Google" id="ProtNLM"/>
    </source>
</evidence>
<sequence>MLESKAGPGHQQSIRLGGQRAVLLALVTAGLFAAYLSVELRQNGEPGFPLDDSWIHLTFAHNLARGWGFVYNRGEPVAGSTAPLWTFILAFFHFFARNATAMVVIAKLLGAVSLFVSAVFAGGIACRATGRAWPGLAAGLAVTTLGPMGWAMMSGMEVTLSVALTLAGVYFYLQFRTGRRSMLAWVLFGLAAWARPESLLLAAFAALDSLLRRFALRQKPAFWRGFGIWLALVLCWFWFNHSLSGSLFPLTYAAKAGKTSLLAAVTLRSLPQLQGLLTVAAPSYFIQFWLHIWRANPVFFLLAAVGLVGLVGSAFRRGHEGFLIPMVVLGYVPLVGVLSPSYGAAFQNGRYIGNVTALAAVVAVIGCSYLWRWIRQPRVRAGVTTILLVTAVFNAVTVSAATIRNTARAESSINRMHVELGRWLSRNTPRGATLACNDVGAIGYFSNRRIFDLSGLVSREFLGYRQDRAGFMAFFRTWKPDFLAIFPAAYPGLRDAPFLEAVASATVRDNTAAVRDFQPQTKSVAGLLVLDLAVQPMPVTMAVYKCNWNLLPPP</sequence>
<accession>A0A937XFU6</accession>
<feature type="transmembrane region" description="Helical" evidence="1">
    <location>
        <begin position="150"/>
        <end position="173"/>
    </location>
</feature>
<feature type="transmembrane region" description="Helical" evidence="1">
    <location>
        <begin position="108"/>
        <end position="130"/>
    </location>
</feature>
<protein>
    <recommendedName>
        <fullName evidence="4">Glycosyltransferase RgtA/B/C/D-like domain-containing protein</fullName>
    </recommendedName>
</protein>